<gene>
    <name evidence="1" type="ORF">TTAC_LOCUS546</name>
</gene>
<reference evidence="1 2" key="2">
    <citation type="submission" date="2018-11" db="EMBL/GenBank/DDBJ databases">
        <authorList>
            <consortium name="Pathogen Informatics"/>
        </authorList>
    </citation>
    <scope>NUCLEOTIDE SEQUENCE [LARGE SCALE GENOMIC DNA]</scope>
</reference>
<organism evidence="3">
    <name type="scientific">Hydatigena taeniaeformis</name>
    <name type="common">Feline tapeworm</name>
    <name type="synonym">Taenia taeniaeformis</name>
    <dbReference type="NCBI Taxonomy" id="6205"/>
    <lineage>
        <taxon>Eukaryota</taxon>
        <taxon>Metazoa</taxon>
        <taxon>Spiralia</taxon>
        <taxon>Lophotrochozoa</taxon>
        <taxon>Platyhelminthes</taxon>
        <taxon>Cestoda</taxon>
        <taxon>Eucestoda</taxon>
        <taxon>Cyclophyllidea</taxon>
        <taxon>Taeniidae</taxon>
        <taxon>Hydatigera</taxon>
    </lineage>
</organism>
<dbReference type="WBParaSite" id="TTAC_0000054501-mRNA-1">
    <property type="protein sequence ID" value="TTAC_0000054501-mRNA-1"/>
    <property type="gene ID" value="TTAC_0000054501"/>
</dbReference>
<proteinExistence type="predicted"/>
<dbReference type="STRING" id="6205.A0A0R3WIU4"/>
<name>A0A0R3WIU4_HYDTA</name>
<accession>A0A0R3WIU4</accession>
<sequence>MAACRNQPLLAPDYARVSNRFHRVVSNWSLPDLDKVIWALERDNMLSVEELSRIVPSKKIEEIEQLISLCLSSEEADFGGNLEPQRISTEESTLEIIKNSVKSVVPGQFSPGPGISSVLRDIAKKERFNNMDNVCGAKRLGGHKGFILPDYGRIYEYIADLLTLAKTRPHIGDSDMVVLLDMLFCLLQATDYLLRKGSAGDIEQAFSVVRDKIGVLISSISASYQHRCAFLKQISVSSVYDIDSLTSCFPQAALTSAPCRPNVLPYMAPILVVKEARLSYNVSQCALLKRTMRDVFRQYWQPPVMKEDEDLQIVHKKLAKFILNPLCLNEKLVPSVCEYLSTLSMLMRHYEERITSLTSITTTESHSFCKQNVLIQSAAKLIADYRSGKKNFVRRISLPVERHEIDKFINAVSFSFPLAMFKAKKASSRQPKLYRRVD</sequence>
<protein>
    <submittedName>
        <fullName evidence="3">DUF5726 domain-containing protein</fullName>
    </submittedName>
</protein>
<evidence type="ECO:0000313" key="1">
    <source>
        <dbReference type="EMBL" id="VDM16623.1"/>
    </source>
</evidence>
<reference evidence="3" key="1">
    <citation type="submission" date="2017-02" db="UniProtKB">
        <authorList>
            <consortium name="WormBaseParasite"/>
        </authorList>
    </citation>
    <scope>IDENTIFICATION</scope>
</reference>
<evidence type="ECO:0000313" key="2">
    <source>
        <dbReference type="Proteomes" id="UP000274429"/>
    </source>
</evidence>
<evidence type="ECO:0000313" key="3">
    <source>
        <dbReference type="WBParaSite" id="TTAC_0000054501-mRNA-1"/>
    </source>
</evidence>
<dbReference type="OrthoDB" id="6229818at2759"/>
<keyword evidence="2" id="KW-1185">Reference proteome</keyword>
<dbReference type="Proteomes" id="UP000274429">
    <property type="component" value="Unassembled WGS sequence"/>
</dbReference>
<dbReference type="EMBL" id="UYWX01000053">
    <property type="protein sequence ID" value="VDM16623.1"/>
    <property type="molecule type" value="Genomic_DNA"/>
</dbReference>
<dbReference type="AlphaFoldDB" id="A0A0R3WIU4"/>